<dbReference type="VEuPathDB" id="VectorBase:GAUT011983"/>
<sequence length="114" mass="13218">MTTLSIYNLSVKAKWCTTEQHFRAEFLEQPICLCDFILNSTYLTNVSSHVVILGNIIRVLEESAHKYFIINALTIVRMAYENLYAGKACMRSHLINLYNKWFNCDLRNYSGKDG</sequence>
<keyword evidence="2" id="KW-1185">Reference proteome</keyword>
<accession>A0A1A9UQB3</accession>
<organism evidence="1 2">
    <name type="scientific">Glossina austeni</name>
    <name type="common">Savannah tsetse fly</name>
    <dbReference type="NCBI Taxonomy" id="7395"/>
    <lineage>
        <taxon>Eukaryota</taxon>
        <taxon>Metazoa</taxon>
        <taxon>Ecdysozoa</taxon>
        <taxon>Arthropoda</taxon>
        <taxon>Hexapoda</taxon>
        <taxon>Insecta</taxon>
        <taxon>Pterygota</taxon>
        <taxon>Neoptera</taxon>
        <taxon>Endopterygota</taxon>
        <taxon>Diptera</taxon>
        <taxon>Brachycera</taxon>
        <taxon>Muscomorpha</taxon>
        <taxon>Hippoboscoidea</taxon>
        <taxon>Glossinidae</taxon>
        <taxon>Glossina</taxon>
    </lineage>
</organism>
<reference evidence="1" key="1">
    <citation type="submission" date="2020-05" db="UniProtKB">
        <authorList>
            <consortium name="EnsemblMetazoa"/>
        </authorList>
    </citation>
    <scope>IDENTIFICATION</scope>
    <source>
        <strain evidence="1">TTRI</strain>
    </source>
</reference>
<name>A0A1A9UQB3_GLOAU</name>
<dbReference type="Proteomes" id="UP000078200">
    <property type="component" value="Unassembled WGS sequence"/>
</dbReference>
<dbReference type="AlphaFoldDB" id="A0A1A9UQB3"/>
<evidence type="ECO:0000313" key="1">
    <source>
        <dbReference type="EnsemblMetazoa" id="GAUT011983-PA"/>
    </source>
</evidence>
<proteinExistence type="predicted"/>
<protein>
    <submittedName>
        <fullName evidence="1">Uncharacterized protein</fullName>
    </submittedName>
</protein>
<dbReference type="EnsemblMetazoa" id="GAUT011983-RA">
    <property type="protein sequence ID" value="GAUT011983-PA"/>
    <property type="gene ID" value="GAUT011983"/>
</dbReference>
<evidence type="ECO:0000313" key="2">
    <source>
        <dbReference type="Proteomes" id="UP000078200"/>
    </source>
</evidence>